<gene>
    <name evidence="2" type="ORF">RCOM_0368610</name>
</gene>
<keyword evidence="3" id="KW-1185">Reference proteome</keyword>
<protein>
    <submittedName>
        <fullName evidence="2">Uncharacterized protein</fullName>
    </submittedName>
</protein>
<dbReference type="InParanoid" id="B9TBT2"/>
<sequence>MRWRPIARRCHAPARGSSWRSRQPSRRRRRKACRRPATATPSRLAHCLTPPAAHHRARISPTAQRWSVRRMARWRPCPATAAWPRSSTSPRSARRQPPGHSSADCARRSPAGAPATGPGRHPGSMPRQTGTAAGQAPATASRAGGRSAPAAPPSGRATDNSATRPRSPAC</sequence>
<feature type="compositionally biased region" description="Low complexity" evidence="1">
    <location>
        <begin position="129"/>
        <end position="158"/>
    </location>
</feature>
<proteinExistence type="predicted"/>
<organism evidence="2 3">
    <name type="scientific">Ricinus communis</name>
    <name type="common">Castor bean</name>
    <dbReference type="NCBI Taxonomy" id="3988"/>
    <lineage>
        <taxon>Eukaryota</taxon>
        <taxon>Viridiplantae</taxon>
        <taxon>Streptophyta</taxon>
        <taxon>Embryophyta</taxon>
        <taxon>Tracheophyta</taxon>
        <taxon>Spermatophyta</taxon>
        <taxon>Magnoliopsida</taxon>
        <taxon>eudicotyledons</taxon>
        <taxon>Gunneridae</taxon>
        <taxon>Pentapetalae</taxon>
        <taxon>rosids</taxon>
        <taxon>fabids</taxon>
        <taxon>Malpighiales</taxon>
        <taxon>Euphorbiaceae</taxon>
        <taxon>Acalyphoideae</taxon>
        <taxon>Acalypheae</taxon>
        <taxon>Ricinus</taxon>
    </lineage>
</organism>
<reference evidence="3" key="1">
    <citation type="journal article" date="2010" name="Nat. Biotechnol.">
        <title>Draft genome sequence of the oilseed species Ricinus communis.</title>
        <authorList>
            <person name="Chan A.P."/>
            <person name="Crabtree J."/>
            <person name="Zhao Q."/>
            <person name="Lorenzi H."/>
            <person name="Orvis J."/>
            <person name="Puiu D."/>
            <person name="Melake-Berhan A."/>
            <person name="Jones K.M."/>
            <person name="Redman J."/>
            <person name="Chen G."/>
            <person name="Cahoon E.B."/>
            <person name="Gedil M."/>
            <person name="Stanke M."/>
            <person name="Haas B.J."/>
            <person name="Wortman J.R."/>
            <person name="Fraser-Liggett C.M."/>
            <person name="Ravel J."/>
            <person name="Rabinowicz P.D."/>
        </authorList>
    </citation>
    <scope>NUCLEOTIDE SEQUENCE [LARGE SCALE GENOMIC DNA]</scope>
    <source>
        <strain evidence="3">cv. Hale</strain>
    </source>
</reference>
<dbReference type="EMBL" id="EQ976727">
    <property type="protein sequence ID" value="EEF26683.1"/>
    <property type="molecule type" value="Genomic_DNA"/>
</dbReference>
<feature type="non-terminal residue" evidence="2">
    <location>
        <position position="170"/>
    </location>
</feature>
<evidence type="ECO:0000313" key="2">
    <source>
        <dbReference type="EMBL" id="EEF26683.1"/>
    </source>
</evidence>
<feature type="region of interest" description="Disordered" evidence="1">
    <location>
        <begin position="1"/>
        <end position="170"/>
    </location>
</feature>
<evidence type="ECO:0000256" key="1">
    <source>
        <dbReference type="SAM" id="MobiDB-lite"/>
    </source>
</evidence>
<feature type="compositionally biased region" description="Basic residues" evidence="1">
    <location>
        <begin position="1"/>
        <end position="12"/>
    </location>
</feature>
<feature type="compositionally biased region" description="Low complexity" evidence="1">
    <location>
        <begin position="84"/>
        <end position="98"/>
    </location>
</feature>
<dbReference type="AlphaFoldDB" id="B9TBT2"/>
<accession>B9TBT2</accession>
<feature type="compositionally biased region" description="Basic residues" evidence="1">
    <location>
        <begin position="23"/>
        <end position="34"/>
    </location>
</feature>
<dbReference type="Proteomes" id="UP000008311">
    <property type="component" value="Unassembled WGS sequence"/>
</dbReference>
<dbReference type="STRING" id="3988.B9TBT2"/>
<name>B9TBT2_RICCO</name>
<evidence type="ECO:0000313" key="3">
    <source>
        <dbReference type="Proteomes" id="UP000008311"/>
    </source>
</evidence>